<accession>A0A9P0A464</accession>
<name>A0A9P0A464_BEMTA</name>
<evidence type="ECO:0000313" key="2">
    <source>
        <dbReference type="EMBL" id="CAH0383871.1"/>
    </source>
</evidence>
<evidence type="ECO:0000313" key="3">
    <source>
        <dbReference type="Proteomes" id="UP001152759"/>
    </source>
</evidence>
<proteinExistence type="predicted"/>
<dbReference type="AlphaFoldDB" id="A0A9P0A464"/>
<feature type="signal peptide" evidence="1">
    <location>
        <begin position="1"/>
        <end position="17"/>
    </location>
</feature>
<keyword evidence="1" id="KW-0732">Signal</keyword>
<feature type="chain" id="PRO_5040452876" evidence="1">
    <location>
        <begin position="18"/>
        <end position="267"/>
    </location>
</feature>
<dbReference type="Proteomes" id="UP001152759">
    <property type="component" value="Chromosome 2"/>
</dbReference>
<keyword evidence="3" id="KW-1185">Reference proteome</keyword>
<sequence>MNRSIILLLWILTQAQGILIYPDDGSSENEAIPLRPLLITNGNTTEGEETLIQVVRSQVTRILSYTDEKVRAEVLFTHLLLVERQFRQMQTNLQQIIGEKAILSAVNKCQSESLWIVKARSVIEDVERRFKIARVTLSNEEAAGATDDFEYSRRLREKRWKTIFKDHKGNWEIDELITKIQSKNSDVKALEDFAKDISVAYSLLSDDIQIKMLTKGTMTGPSLTVYLTKNTKARSAVELLLSLYDFEPPCHAGKKAMPTLIPVKIND</sequence>
<evidence type="ECO:0000256" key="1">
    <source>
        <dbReference type="SAM" id="SignalP"/>
    </source>
</evidence>
<organism evidence="2 3">
    <name type="scientific">Bemisia tabaci</name>
    <name type="common">Sweetpotato whitefly</name>
    <name type="synonym">Aleurodes tabaci</name>
    <dbReference type="NCBI Taxonomy" id="7038"/>
    <lineage>
        <taxon>Eukaryota</taxon>
        <taxon>Metazoa</taxon>
        <taxon>Ecdysozoa</taxon>
        <taxon>Arthropoda</taxon>
        <taxon>Hexapoda</taxon>
        <taxon>Insecta</taxon>
        <taxon>Pterygota</taxon>
        <taxon>Neoptera</taxon>
        <taxon>Paraneoptera</taxon>
        <taxon>Hemiptera</taxon>
        <taxon>Sternorrhyncha</taxon>
        <taxon>Aleyrodoidea</taxon>
        <taxon>Aleyrodidae</taxon>
        <taxon>Aleyrodinae</taxon>
        <taxon>Bemisia</taxon>
    </lineage>
</organism>
<reference evidence="2" key="1">
    <citation type="submission" date="2021-12" db="EMBL/GenBank/DDBJ databases">
        <authorList>
            <person name="King R."/>
        </authorList>
    </citation>
    <scope>NUCLEOTIDE SEQUENCE</scope>
</reference>
<gene>
    <name evidence="2" type="ORF">BEMITA_LOCUS3274</name>
</gene>
<protein>
    <submittedName>
        <fullName evidence="2">Uncharacterized protein</fullName>
    </submittedName>
</protein>
<dbReference type="EMBL" id="OU963863">
    <property type="protein sequence ID" value="CAH0383871.1"/>
    <property type="molecule type" value="Genomic_DNA"/>
</dbReference>